<dbReference type="CDD" id="cd02909">
    <property type="entry name" value="cupin_pirin_N"/>
    <property type="match status" value="1"/>
</dbReference>
<accession>A0ABY1PYR2</accession>
<evidence type="ECO:0000256" key="1">
    <source>
        <dbReference type="ARBA" id="ARBA00008416"/>
    </source>
</evidence>
<reference evidence="6 7" key="1">
    <citation type="submission" date="2017-05" db="EMBL/GenBank/DDBJ databases">
        <authorList>
            <person name="Varghese N."/>
            <person name="Submissions S."/>
        </authorList>
    </citation>
    <scope>NUCLEOTIDE SEQUENCE [LARGE SCALE GENOMIC DNA]</scope>
    <source>
        <strain evidence="6 7">DSM 26001</strain>
    </source>
</reference>
<organism evidence="6 7">
    <name type="scientific">Noviherbaspirillum suwonense</name>
    <dbReference type="NCBI Taxonomy" id="1224511"/>
    <lineage>
        <taxon>Bacteria</taxon>
        <taxon>Pseudomonadati</taxon>
        <taxon>Pseudomonadota</taxon>
        <taxon>Betaproteobacteria</taxon>
        <taxon>Burkholderiales</taxon>
        <taxon>Oxalobacteraceae</taxon>
        <taxon>Noviherbaspirillum</taxon>
    </lineage>
</organism>
<evidence type="ECO:0000256" key="3">
    <source>
        <dbReference type="SAM" id="MobiDB-lite"/>
    </source>
</evidence>
<dbReference type="Pfam" id="PF02678">
    <property type="entry name" value="Pirin"/>
    <property type="match status" value="1"/>
</dbReference>
<keyword evidence="7" id="KW-1185">Reference proteome</keyword>
<dbReference type="InterPro" id="IPR008778">
    <property type="entry name" value="Pirin_C_dom"/>
</dbReference>
<dbReference type="SUPFAM" id="SSF51182">
    <property type="entry name" value="RmlC-like cupins"/>
    <property type="match status" value="1"/>
</dbReference>
<dbReference type="CDD" id="cd02247">
    <property type="entry name" value="cupin_pirin_C"/>
    <property type="match status" value="1"/>
</dbReference>
<feature type="region of interest" description="Disordered" evidence="3">
    <location>
        <begin position="274"/>
        <end position="298"/>
    </location>
</feature>
<dbReference type="EMBL" id="FXUL01000002">
    <property type="protein sequence ID" value="SMP48287.1"/>
    <property type="molecule type" value="Genomic_DNA"/>
</dbReference>
<evidence type="ECO:0000259" key="4">
    <source>
        <dbReference type="Pfam" id="PF02678"/>
    </source>
</evidence>
<dbReference type="PANTHER" id="PTHR13903:SF8">
    <property type="entry name" value="PIRIN"/>
    <property type="match status" value="1"/>
</dbReference>
<dbReference type="Pfam" id="PF05726">
    <property type="entry name" value="Pirin_C"/>
    <property type="match status" value="1"/>
</dbReference>
<proteinExistence type="inferred from homology"/>
<dbReference type="InterPro" id="IPR011051">
    <property type="entry name" value="RmlC_Cupin_sf"/>
</dbReference>
<evidence type="ECO:0008006" key="8">
    <source>
        <dbReference type="Google" id="ProtNLM"/>
    </source>
</evidence>
<evidence type="ECO:0000313" key="6">
    <source>
        <dbReference type="EMBL" id="SMP48287.1"/>
    </source>
</evidence>
<evidence type="ECO:0000256" key="2">
    <source>
        <dbReference type="RuleBase" id="RU003457"/>
    </source>
</evidence>
<name>A0ABY1PYR2_9BURK</name>
<feature type="compositionally biased region" description="Basic and acidic residues" evidence="3">
    <location>
        <begin position="289"/>
        <end position="298"/>
    </location>
</feature>
<dbReference type="InterPro" id="IPR012093">
    <property type="entry name" value="Pirin"/>
</dbReference>
<gene>
    <name evidence="6" type="ORF">SAMN06295970_102130</name>
</gene>
<evidence type="ECO:0000313" key="7">
    <source>
        <dbReference type="Proteomes" id="UP001158049"/>
    </source>
</evidence>
<evidence type="ECO:0000259" key="5">
    <source>
        <dbReference type="Pfam" id="PF05726"/>
    </source>
</evidence>
<protein>
    <recommendedName>
        <fullName evidence="8">Pirin</fullName>
    </recommendedName>
</protein>
<sequence length="298" mass="32285">MSMQPFIAISPHERDLGGFSVRRLLPSAARRTVGPFVFFDHMGPADFAPGHGIDVRPHPHIGLATVTYLFEGAIQHRDSLGTVQTITAGDVNWMTAGRGIVHSERSPADLRQSGYRMEGLQTWVALPRDQERCEPAFVHHPAATLPVIEMPGITMRLIAGSAFGQTSPVAVASSMFYIAVEMEAGASFVLPDEYEERAVYVLSGDININTGRLGAASMAVLNAAEPVTLSAHAPTRLMLLGGAPLDGERFLWWNFVASDRAAIDEASERWQAGGFDPVPGETEFIPLPDRPKAPEPFS</sequence>
<feature type="domain" description="Pirin N-terminal" evidence="4">
    <location>
        <begin position="19"/>
        <end position="124"/>
    </location>
</feature>
<feature type="domain" description="Pirin C-terminal" evidence="5">
    <location>
        <begin position="177"/>
        <end position="275"/>
    </location>
</feature>
<comment type="similarity">
    <text evidence="1 2">Belongs to the pirin family.</text>
</comment>
<dbReference type="InterPro" id="IPR014710">
    <property type="entry name" value="RmlC-like_jellyroll"/>
</dbReference>
<dbReference type="PIRSF" id="PIRSF006232">
    <property type="entry name" value="Pirin"/>
    <property type="match status" value="1"/>
</dbReference>
<comment type="caution">
    <text evidence="6">The sequence shown here is derived from an EMBL/GenBank/DDBJ whole genome shotgun (WGS) entry which is preliminary data.</text>
</comment>
<dbReference type="InterPro" id="IPR003829">
    <property type="entry name" value="Pirin_N_dom"/>
</dbReference>
<dbReference type="Proteomes" id="UP001158049">
    <property type="component" value="Unassembled WGS sequence"/>
</dbReference>
<dbReference type="PANTHER" id="PTHR13903">
    <property type="entry name" value="PIRIN-RELATED"/>
    <property type="match status" value="1"/>
</dbReference>
<dbReference type="Gene3D" id="2.60.120.10">
    <property type="entry name" value="Jelly Rolls"/>
    <property type="match status" value="2"/>
</dbReference>